<dbReference type="Gene3D" id="3.40.50.1980">
    <property type="entry name" value="Nitrogenase molybdenum iron protein domain"/>
    <property type="match status" value="2"/>
</dbReference>
<name>A0A2K8K6F4_9RHOB</name>
<evidence type="ECO:0000256" key="3">
    <source>
        <dbReference type="ARBA" id="ARBA00022448"/>
    </source>
</evidence>
<dbReference type="GO" id="GO:0046872">
    <property type="term" value="F:metal ion binding"/>
    <property type="evidence" value="ECO:0007669"/>
    <property type="project" value="UniProtKB-KW"/>
</dbReference>
<evidence type="ECO:0000256" key="2">
    <source>
        <dbReference type="ARBA" id="ARBA00011028"/>
    </source>
</evidence>
<dbReference type="Proteomes" id="UP000228948">
    <property type="component" value="Chromosome"/>
</dbReference>
<evidence type="ECO:0000313" key="7">
    <source>
        <dbReference type="EMBL" id="ATX65009.1"/>
    </source>
</evidence>
<dbReference type="InterPro" id="IPR006128">
    <property type="entry name" value="Lipoprotein_PsaA-like"/>
</dbReference>
<dbReference type="Pfam" id="PF01297">
    <property type="entry name" value="ZnuA"/>
    <property type="match status" value="1"/>
</dbReference>
<dbReference type="SUPFAM" id="SSF53807">
    <property type="entry name" value="Helical backbone' metal receptor"/>
    <property type="match status" value="1"/>
</dbReference>
<proteinExistence type="inferred from homology"/>
<accession>A0A2K8K6F4</accession>
<organism evidence="7 8">
    <name type="scientific">Roseinatronobacter bogoriensis subsp. barguzinensis</name>
    <dbReference type="NCBI Taxonomy" id="441209"/>
    <lineage>
        <taxon>Bacteria</taxon>
        <taxon>Pseudomonadati</taxon>
        <taxon>Pseudomonadota</taxon>
        <taxon>Alphaproteobacteria</taxon>
        <taxon>Rhodobacterales</taxon>
        <taxon>Paracoccaceae</taxon>
        <taxon>Roseinatronobacter</taxon>
    </lineage>
</organism>
<evidence type="ECO:0000256" key="4">
    <source>
        <dbReference type="ARBA" id="ARBA00022723"/>
    </source>
</evidence>
<dbReference type="RefSeq" id="WP_071479676.1">
    <property type="nucleotide sequence ID" value="NZ_CP024899.1"/>
</dbReference>
<keyword evidence="4" id="KW-0479">Metal-binding</keyword>
<reference evidence="7 8" key="1">
    <citation type="submission" date="2017-11" db="EMBL/GenBank/DDBJ databases">
        <title>Revised Sequence and Annotation of the Rhodobaca barguzinensis strain alga05 Genome.</title>
        <authorList>
            <person name="Kopejtka K."/>
            <person name="Tomasch J.M."/>
            <person name="Bunk B."/>
            <person name="Koblizek M."/>
        </authorList>
    </citation>
    <scope>NUCLEOTIDE SEQUENCE [LARGE SCALE GENOMIC DNA]</scope>
    <source>
        <strain evidence="8">alga05</strain>
    </source>
</reference>
<dbReference type="AlphaFoldDB" id="A0A2K8K6F4"/>
<dbReference type="InterPro" id="IPR006129">
    <property type="entry name" value="AdhesinB"/>
</dbReference>
<dbReference type="EMBL" id="CP024899">
    <property type="protein sequence ID" value="ATX65009.1"/>
    <property type="molecule type" value="Genomic_DNA"/>
</dbReference>
<evidence type="ECO:0000256" key="6">
    <source>
        <dbReference type="RuleBase" id="RU003512"/>
    </source>
</evidence>
<comment type="similarity">
    <text evidence="2 6">Belongs to the bacterial solute-binding protein 9 family.</text>
</comment>
<dbReference type="InterPro" id="IPR050492">
    <property type="entry name" value="Bact_metal-bind_prot9"/>
</dbReference>
<dbReference type="GO" id="GO:0007155">
    <property type="term" value="P:cell adhesion"/>
    <property type="evidence" value="ECO:0007669"/>
    <property type="project" value="InterPro"/>
</dbReference>
<gene>
    <name evidence="7" type="ORF">BG454_03460</name>
</gene>
<dbReference type="GO" id="GO:0030313">
    <property type="term" value="C:cell envelope"/>
    <property type="evidence" value="ECO:0007669"/>
    <property type="project" value="UniProtKB-SubCell"/>
</dbReference>
<dbReference type="STRING" id="441209.GCA_001870665_00532"/>
<protein>
    <submittedName>
        <fullName evidence="7">Manganese transporter</fullName>
    </submittedName>
</protein>
<evidence type="ECO:0000256" key="5">
    <source>
        <dbReference type="ARBA" id="ARBA00022729"/>
    </source>
</evidence>
<dbReference type="KEGG" id="rbg:BG454_03460"/>
<keyword evidence="5" id="KW-0732">Signal</keyword>
<sequence>MYTHLLEEVVPPLHTKAALIATLSAIALPAQAQDTPLNVLATVGMVGDVVQNVAGTCAEVTTLIGPGTDPHYFSATPRDVDALAQADLIFYVDRSLEERLADILDNFRNRTPTLGLAGATFGPENLLEDPDAPGTMDPHLWMDVSRWARIAPVIADEIAALRPDCADDMAANVTRYTTQLDALHDWVGAAIASIPEGQRLLVTAHDAFYYFADAYGIEASEAIEGISTASEASIGDIRDVAAFVIERAVPAVFVETTINPRTIEALVAEVQAQGHDVEIGGELFSDALGDDGTAAGTYIGMIRANTVTVTHALGGTVPDWPEALQDWAQEWDIAD</sequence>
<dbReference type="GO" id="GO:0030001">
    <property type="term" value="P:metal ion transport"/>
    <property type="evidence" value="ECO:0007669"/>
    <property type="project" value="InterPro"/>
</dbReference>
<dbReference type="OrthoDB" id="9793396at2"/>
<dbReference type="PRINTS" id="PR00691">
    <property type="entry name" value="ADHESINB"/>
</dbReference>
<keyword evidence="8" id="KW-1185">Reference proteome</keyword>
<dbReference type="PRINTS" id="PR00690">
    <property type="entry name" value="ADHESNFAMILY"/>
</dbReference>
<dbReference type="PANTHER" id="PTHR42953">
    <property type="entry name" value="HIGH-AFFINITY ZINC UPTAKE SYSTEM PROTEIN ZNUA-RELATED"/>
    <property type="match status" value="1"/>
</dbReference>
<keyword evidence="3 6" id="KW-0813">Transport</keyword>
<evidence type="ECO:0000256" key="1">
    <source>
        <dbReference type="ARBA" id="ARBA00004196"/>
    </source>
</evidence>
<evidence type="ECO:0000313" key="8">
    <source>
        <dbReference type="Proteomes" id="UP000228948"/>
    </source>
</evidence>
<dbReference type="InterPro" id="IPR006127">
    <property type="entry name" value="ZnuA-like"/>
</dbReference>
<comment type="subcellular location">
    <subcellularLocation>
        <location evidence="1">Cell envelope</location>
    </subcellularLocation>
</comment>
<dbReference type="PANTHER" id="PTHR42953:SF1">
    <property type="entry name" value="METAL-BINDING PROTEIN HI_0362-RELATED"/>
    <property type="match status" value="1"/>
</dbReference>